<reference evidence="1 2" key="1">
    <citation type="journal article" date="2019" name="Int. J. Syst. Evol. Microbiol.">
        <title>The Global Catalogue of Microorganisms (GCM) 10K type strain sequencing project: providing services to taxonomists for standard genome sequencing and annotation.</title>
        <authorList>
            <consortium name="The Broad Institute Genomics Platform"/>
            <consortium name="The Broad Institute Genome Sequencing Center for Infectious Disease"/>
            <person name="Wu L."/>
            <person name="Ma J."/>
        </authorList>
    </citation>
    <scope>NUCLEOTIDE SEQUENCE [LARGE SCALE GENOMIC DNA]</scope>
    <source>
        <strain evidence="1 2">JCM 8201</strain>
    </source>
</reference>
<accession>A0ABN3UEU7</accession>
<dbReference type="EMBL" id="BAAATZ010000014">
    <property type="protein sequence ID" value="GAA2728979.1"/>
    <property type="molecule type" value="Genomic_DNA"/>
</dbReference>
<dbReference type="Proteomes" id="UP001501842">
    <property type="component" value="Unassembled WGS sequence"/>
</dbReference>
<dbReference type="InterPro" id="IPR002347">
    <property type="entry name" value="SDR_fam"/>
</dbReference>
<gene>
    <name evidence="1" type="ORF">GCM10010439_38390</name>
</gene>
<dbReference type="SUPFAM" id="SSF51735">
    <property type="entry name" value="NAD(P)-binding Rossmann-fold domains"/>
    <property type="match status" value="1"/>
</dbReference>
<proteinExistence type="predicted"/>
<sequence>MNIVVIGAGPGLGMGVARAFGRRGFAVGLVARDPGGLRARHAELAALGVKAATAPADVRDPAALRAALDRLEDELGPADVVEYGPDPRGGPVLSAAATTPDAATAQVELLYLGALVAAERVLPAMTARGDGGLLLTTGASGVVPMPVLGSAGPAMAALRNWALAAHAQLAPAGVYVGTVTVATAVQPGTEGDPDRIGDLYHDMWTRRDRAEETVGDLDALRARFGTGRLGPS</sequence>
<dbReference type="Pfam" id="PF00106">
    <property type="entry name" value="adh_short"/>
    <property type="match status" value="1"/>
</dbReference>
<dbReference type="Gene3D" id="3.40.50.720">
    <property type="entry name" value="NAD(P)-binding Rossmann-like Domain"/>
    <property type="match status" value="1"/>
</dbReference>
<protein>
    <submittedName>
        <fullName evidence="1">SDR family NAD(P)-dependent oxidoreductase</fullName>
    </submittedName>
</protein>
<dbReference type="RefSeq" id="WP_344451875.1">
    <property type="nucleotide sequence ID" value="NZ_BAAATZ010000014.1"/>
</dbReference>
<dbReference type="PANTHER" id="PTHR43431:SF7">
    <property type="entry name" value="OXIDOREDUCTASE, SHORT CHAIN DEHYDROGENASE_REDUCTASE FAMILY (AFU_ORTHOLOGUE AFUA_5G14000)"/>
    <property type="match status" value="1"/>
</dbReference>
<keyword evidence="2" id="KW-1185">Reference proteome</keyword>
<dbReference type="PANTHER" id="PTHR43431">
    <property type="entry name" value="OXIDOREDUCTASE, SHORT CHAIN DEHYDROGENASE/REDUCTASE FAMILY (AFU_ORTHOLOGUE AFUA_5G14000)"/>
    <property type="match status" value="1"/>
</dbReference>
<name>A0ABN3UEU7_9ACTN</name>
<evidence type="ECO:0000313" key="2">
    <source>
        <dbReference type="Proteomes" id="UP001501842"/>
    </source>
</evidence>
<evidence type="ECO:0000313" key="1">
    <source>
        <dbReference type="EMBL" id="GAA2728979.1"/>
    </source>
</evidence>
<comment type="caution">
    <text evidence="1">The sequence shown here is derived from an EMBL/GenBank/DDBJ whole genome shotgun (WGS) entry which is preliminary data.</text>
</comment>
<dbReference type="InterPro" id="IPR036291">
    <property type="entry name" value="NAD(P)-bd_dom_sf"/>
</dbReference>
<organism evidence="1 2">
    <name type="scientific">Actinocorallia aurantiaca</name>
    <dbReference type="NCBI Taxonomy" id="46204"/>
    <lineage>
        <taxon>Bacteria</taxon>
        <taxon>Bacillati</taxon>
        <taxon>Actinomycetota</taxon>
        <taxon>Actinomycetes</taxon>
        <taxon>Streptosporangiales</taxon>
        <taxon>Thermomonosporaceae</taxon>
        <taxon>Actinocorallia</taxon>
    </lineage>
</organism>